<dbReference type="CDD" id="cd02440">
    <property type="entry name" value="AdoMet_MTases"/>
    <property type="match status" value="1"/>
</dbReference>
<feature type="domain" description="Methyltransferase" evidence="1">
    <location>
        <begin position="45"/>
        <end position="144"/>
    </location>
</feature>
<organism evidence="2 3">
    <name type="scientific">Hymenobacter crusticola</name>
    <dbReference type="NCBI Taxonomy" id="1770526"/>
    <lineage>
        <taxon>Bacteria</taxon>
        <taxon>Pseudomonadati</taxon>
        <taxon>Bacteroidota</taxon>
        <taxon>Cytophagia</taxon>
        <taxon>Cytophagales</taxon>
        <taxon>Hymenobacteraceae</taxon>
        <taxon>Hymenobacter</taxon>
    </lineage>
</organism>
<dbReference type="PROSITE" id="PS01330">
    <property type="entry name" value="PABS_1"/>
    <property type="match status" value="1"/>
</dbReference>
<dbReference type="Pfam" id="PF13649">
    <property type="entry name" value="Methyltransf_25"/>
    <property type="match status" value="1"/>
</dbReference>
<dbReference type="Proteomes" id="UP000194873">
    <property type="component" value="Unassembled WGS sequence"/>
</dbReference>
<reference evidence="2 3" key="1">
    <citation type="submission" date="2017-01" db="EMBL/GenBank/DDBJ databases">
        <title>A new Hymenobacter.</title>
        <authorList>
            <person name="Liang Y."/>
            <person name="Feng F."/>
        </authorList>
    </citation>
    <scope>NUCLEOTIDE SEQUENCE [LARGE SCALE GENOMIC DNA]</scope>
    <source>
        <strain evidence="2">MIMBbqt21</strain>
    </source>
</reference>
<sequence length="217" mass="23937">MTTPDSGFDRVAGFYDFLARLVFGRALRRAQQAALVGLPPGAPKILIIGGGTGWVLGEVFRRCPQAQVLYLEASTAMLRKSQQALRGTGARYLAQVEFRLGTEASLATHETFDAIVTFFFLDLFAPARLQAVMQQLNAARQPGGVWLLADFCQPPLGWQRALLAVMYKFFRITTGISARQLPALHAELNKLGLRAQNRRTFYAGMIEATVFEEPAEA</sequence>
<name>A0A243WAV9_9BACT</name>
<dbReference type="SUPFAM" id="SSF53335">
    <property type="entry name" value="S-adenosyl-L-methionine-dependent methyltransferases"/>
    <property type="match status" value="1"/>
</dbReference>
<dbReference type="InterPro" id="IPR030373">
    <property type="entry name" value="PABS_CS"/>
</dbReference>
<dbReference type="Gene3D" id="3.40.50.150">
    <property type="entry name" value="Vaccinia Virus protein VP39"/>
    <property type="match status" value="1"/>
</dbReference>
<dbReference type="RefSeq" id="WP_086595564.1">
    <property type="nucleotide sequence ID" value="NZ_MTSE01000010.1"/>
</dbReference>
<keyword evidence="3" id="KW-1185">Reference proteome</keyword>
<protein>
    <recommendedName>
        <fullName evidence="1">Methyltransferase domain-containing protein</fullName>
    </recommendedName>
</protein>
<evidence type="ECO:0000259" key="1">
    <source>
        <dbReference type="Pfam" id="PF13649"/>
    </source>
</evidence>
<gene>
    <name evidence="2" type="ORF">BXP70_18360</name>
</gene>
<dbReference type="InterPro" id="IPR041698">
    <property type="entry name" value="Methyltransf_25"/>
</dbReference>
<proteinExistence type="predicted"/>
<accession>A0A243WAV9</accession>
<dbReference type="EMBL" id="MTSE01000010">
    <property type="protein sequence ID" value="OUJ72521.1"/>
    <property type="molecule type" value="Genomic_DNA"/>
</dbReference>
<dbReference type="AlphaFoldDB" id="A0A243WAV9"/>
<evidence type="ECO:0000313" key="3">
    <source>
        <dbReference type="Proteomes" id="UP000194873"/>
    </source>
</evidence>
<evidence type="ECO:0000313" key="2">
    <source>
        <dbReference type="EMBL" id="OUJ72521.1"/>
    </source>
</evidence>
<dbReference type="InterPro" id="IPR029063">
    <property type="entry name" value="SAM-dependent_MTases_sf"/>
</dbReference>
<dbReference type="OrthoDB" id="836632at2"/>
<comment type="caution">
    <text evidence="2">The sequence shown here is derived from an EMBL/GenBank/DDBJ whole genome shotgun (WGS) entry which is preliminary data.</text>
</comment>